<dbReference type="InterPro" id="IPR009057">
    <property type="entry name" value="Homeodomain-like_sf"/>
</dbReference>
<dbReference type="SUPFAM" id="SSF53098">
    <property type="entry name" value="Ribonuclease H-like"/>
    <property type="match status" value="1"/>
</dbReference>
<dbReference type="InterPro" id="IPR012337">
    <property type="entry name" value="RNaseH-like_sf"/>
</dbReference>
<dbReference type="InterPro" id="IPR047655">
    <property type="entry name" value="Transpos_IS630-like"/>
</dbReference>
<sequence>MSGVPKIEVTESVEALRELMKKQKSGLGYAKVQSLYLWKTGVADTVRYIAVIVGREESTVHRWFALYRAGGIDALLDENRQPGRPKKVGVETVAKLQQELRDPEGFSSYKEIHLWCLTTEGIRASYATIYRVVRYELKAKLKVVRPQHERQKSGAVGEWVERLSERLKMLKELIFQVHGEKEIRYWCQDESRFGLKTIERRRITLFGIKPEGICQNRFNYYYTYGLIEPRSGESFFYEFSNLNSTCFQSFLEEFSRQFSDAVHILQLDNAPFHTTRKLKIPENILFFFQPSYSPEVNPIERFWQFLKDALGGQGFENLQELKERVGVVLNSMSKEIVRSLTGWDYILQALSLAGL</sequence>
<comment type="caution">
    <text evidence="2">The sequence shown here is derived from an EMBL/GenBank/DDBJ whole genome shotgun (WGS) entry which is preliminary data.</text>
</comment>
<dbReference type="EMBL" id="JBAFSM010000082">
    <property type="protein sequence ID" value="MEG3440230.1"/>
    <property type="molecule type" value="Genomic_DNA"/>
</dbReference>
<organism evidence="2 3">
    <name type="scientific">Pannus brasiliensis CCIBt3594</name>
    <dbReference type="NCBI Taxonomy" id="1427578"/>
    <lineage>
        <taxon>Bacteria</taxon>
        <taxon>Bacillati</taxon>
        <taxon>Cyanobacteriota</taxon>
        <taxon>Cyanophyceae</taxon>
        <taxon>Oscillatoriophycideae</taxon>
        <taxon>Chroococcales</taxon>
        <taxon>Microcystaceae</taxon>
        <taxon>Pannus</taxon>
    </lineage>
</organism>
<gene>
    <name evidence="2" type="ORF">V0288_24090</name>
</gene>
<dbReference type="Gene3D" id="3.30.420.10">
    <property type="entry name" value="Ribonuclease H-like superfamily/Ribonuclease H"/>
    <property type="match status" value="1"/>
</dbReference>
<dbReference type="InterPro" id="IPR036397">
    <property type="entry name" value="RNaseH_sf"/>
</dbReference>
<keyword evidence="3" id="KW-1185">Reference proteome</keyword>
<evidence type="ECO:0000259" key="1">
    <source>
        <dbReference type="Pfam" id="PF13358"/>
    </source>
</evidence>
<evidence type="ECO:0000313" key="3">
    <source>
        <dbReference type="Proteomes" id="UP001328733"/>
    </source>
</evidence>
<accession>A0AAW9QXM5</accession>
<protein>
    <submittedName>
        <fullName evidence="2">IS630 family transposase</fullName>
    </submittedName>
</protein>
<name>A0AAW9QXM5_9CHRO</name>
<dbReference type="SUPFAM" id="SSF46689">
    <property type="entry name" value="Homeodomain-like"/>
    <property type="match status" value="1"/>
</dbReference>
<dbReference type="AlphaFoldDB" id="A0AAW9QXM5"/>
<reference evidence="2 3" key="1">
    <citation type="submission" date="2024-01" db="EMBL/GenBank/DDBJ databases">
        <title>Genomic insights into the taxonomy and metabolism of the cyanobacterium Pannus brasiliensis CCIBt3594.</title>
        <authorList>
            <person name="Machado M."/>
            <person name="Botero N.B."/>
            <person name="Andreote A.P.D."/>
            <person name="Feitosa A.M.T."/>
            <person name="Popin R."/>
            <person name="Sivonen K."/>
            <person name="Fiore M.F."/>
        </authorList>
    </citation>
    <scope>NUCLEOTIDE SEQUENCE [LARGE SCALE GENOMIC DNA]</scope>
    <source>
        <strain evidence="2 3">CCIBt3594</strain>
    </source>
</reference>
<dbReference type="Proteomes" id="UP001328733">
    <property type="component" value="Unassembled WGS sequence"/>
</dbReference>
<dbReference type="NCBIfam" id="NF033545">
    <property type="entry name" value="transpos_IS630"/>
    <property type="match status" value="1"/>
</dbReference>
<dbReference type="GO" id="GO:0003676">
    <property type="term" value="F:nucleic acid binding"/>
    <property type="evidence" value="ECO:0007669"/>
    <property type="project" value="InterPro"/>
</dbReference>
<dbReference type="InterPro" id="IPR038717">
    <property type="entry name" value="Tc1-like_DDE_dom"/>
</dbReference>
<dbReference type="Pfam" id="PF13565">
    <property type="entry name" value="HTH_32"/>
    <property type="match status" value="1"/>
</dbReference>
<evidence type="ECO:0000313" key="2">
    <source>
        <dbReference type="EMBL" id="MEG3440230.1"/>
    </source>
</evidence>
<proteinExistence type="predicted"/>
<dbReference type="Pfam" id="PF13358">
    <property type="entry name" value="DDE_3"/>
    <property type="match status" value="1"/>
</dbReference>
<feature type="domain" description="Tc1-like transposase DDE" evidence="1">
    <location>
        <begin position="185"/>
        <end position="322"/>
    </location>
</feature>
<dbReference type="RefSeq" id="WP_332867700.1">
    <property type="nucleotide sequence ID" value="NZ_JBAFSM010000082.1"/>
</dbReference>